<name>A0ABM4WMH8_COFAR</name>
<protein>
    <recommendedName>
        <fullName evidence="1">Reverse transcriptase zinc-binding domain-containing protein</fullName>
    </recommendedName>
</protein>
<evidence type="ECO:0000313" key="2">
    <source>
        <dbReference type="Proteomes" id="UP001652660"/>
    </source>
</evidence>
<dbReference type="InterPro" id="IPR053151">
    <property type="entry name" value="RNase_H-like"/>
</dbReference>
<gene>
    <name evidence="3" type="primary">LOC140035604</name>
</gene>
<proteinExistence type="predicted"/>
<reference evidence="3" key="1">
    <citation type="submission" date="2025-08" db="UniProtKB">
        <authorList>
            <consortium name="RefSeq"/>
        </authorList>
    </citation>
    <scope>IDENTIFICATION</scope>
    <source>
        <tissue evidence="3">Leaves</tissue>
    </source>
</reference>
<dbReference type="Pfam" id="PF13966">
    <property type="entry name" value="zf-RVT"/>
    <property type="match status" value="1"/>
</dbReference>
<dbReference type="PANTHER" id="PTHR47723:SF13">
    <property type="entry name" value="PUTATIVE-RELATED"/>
    <property type="match status" value="1"/>
</dbReference>
<keyword evidence="2" id="KW-1185">Reference proteome</keyword>
<dbReference type="PANTHER" id="PTHR47723">
    <property type="entry name" value="OS05G0353850 PROTEIN"/>
    <property type="match status" value="1"/>
</dbReference>
<evidence type="ECO:0000259" key="1">
    <source>
        <dbReference type="Pfam" id="PF13966"/>
    </source>
</evidence>
<sequence length="337" mass="38951">MVSDLPLAELVTVLHPPHMLLTEFFDNDNWKVDRLREWVSEVVVQQILEVRIFPDQEDCMLWEGAATEEFSIRSAWDAIRQKRGHSRVDNFVWGSRISLKISFFVWRLIRGWVPMEMILKRRGFALGSHYSCCQAAEESILHGFVIGLVAQEVWGHFRRRFGILDGPFSSVAASLLSWFLSSPMARDVVFMVDQFVEQLGRARVLSKANFRGDLEDPWSTWMVAAKLKWRVLAVSWKRPPSQYFTLNTDASVSHGRAYGGGLLRDSDGRLIFAFYKEFGELDHIFREVNSSADMLSKMRLPSEFYCTSQDQLPRRIRMALSLDSSEFCYVRMQVDTG</sequence>
<feature type="domain" description="Reverse transcriptase zinc-binding" evidence="1">
    <location>
        <begin position="70"/>
        <end position="154"/>
    </location>
</feature>
<dbReference type="InterPro" id="IPR026960">
    <property type="entry name" value="RVT-Znf"/>
</dbReference>
<dbReference type="GeneID" id="140035604"/>
<organism evidence="2 3">
    <name type="scientific">Coffea arabica</name>
    <name type="common">Arabian coffee</name>
    <dbReference type="NCBI Taxonomy" id="13443"/>
    <lineage>
        <taxon>Eukaryota</taxon>
        <taxon>Viridiplantae</taxon>
        <taxon>Streptophyta</taxon>
        <taxon>Embryophyta</taxon>
        <taxon>Tracheophyta</taxon>
        <taxon>Spermatophyta</taxon>
        <taxon>Magnoliopsida</taxon>
        <taxon>eudicotyledons</taxon>
        <taxon>Gunneridae</taxon>
        <taxon>Pentapetalae</taxon>
        <taxon>asterids</taxon>
        <taxon>lamiids</taxon>
        <taxon>Gentianales</taxon>
        <taxon>Rubiaceae</taxon>
        <taxon>Ixoroideae</taxon>
        <taxon>Gardenieae complex</taxon>
        <taxon>Bertiereae - Coffeeae clade</taxon>
        <taxon>Coffeeae</taxon>
        <taxon>Coffea</taxon>
    </lineage>
</organism>
<evidence type="ECO:0000313" key="3">
    <source>
        <dbReference type="RefSeq" id="XP_071932999.1"/>
    </source>
</evidence>
<dbReference type="RefSeq" id="XP_071932999.1">
    <property type="nucleotide sequence ID" value="XM_072076898.1"/>
</dbReference>
<dbReference type="Proteomes" id="UP001652660">
    <property type="component" value="Chromosome 2c"/>
</dbReference>
<accession>A0ABM4WMH8</accession>